<proteinExistence type="predicted"/>
<gene>
    <name evidence="1" type="ORF">Faunusvirus7_20</name>
</gene>
<protein>
    <submittedName>
        <fullName evidence="1">Uncharacterized protein</fullName>
    </submittedName>
</protein>
<organism evidence="1">
    <name type="scientific">Faunusvirus sp</name>
    <dbReference type="NCBI Taxonomy" id="2487766"/>
    <lineage>
        <taxon>Viruses</taxon>
        <taxon>Varidnaviria</taxon>
        <taxon>Bamfordvirae</taxon>
        <taxon>Nucleocytoviricota</taxon>
        <taxon>Megaviricetes</taxon>
        <taxon>Imitervirales</taxon>
        <taxon>Mimiviridae</taxon>
    </lineage>
</organism>
<sequence length="407" mass="46757">MLQTEHIYNVLKKGNLSEIKELCKLNVIDEYSKKYCSHVVGEGAFGVVMNVKLPTHLNLLVMDIKNKSHKITVPIVGKETKTPPNYIYEEDIKNNKIVVKSDGGDMTAELFINSLTSHLFTNGTTPHTVICMGGTQCFGFSTKTVKNILLEYVGYPEMKELGYIIANDKLVSQWNYITTLHRYLEYLIQNDINLEEIINSIVIQYLHTCYILETKYKLHLTDAHLSNILVKIFDTKPYFQGRNMNNIEYFKYKIPNGKSIYIKNSGFCIKIGDLGIDKCEFNNTVIYANYSAGKQRELLNPVDIYIPTYIPFLKSLQYFISIKYTALIGQILNLPYIRDVSEYTIYNKIYKHGDVVKFPSYSDLLNNSIFDKYRKVPNVSAKAVCEIGESRTPIKTKTKTKAKKLKK</sequence>
<dbReference type="EMBL" id="MK072138">
    <property type="protein sequence ID" value="AYV79272.1"/>
    <property type="molecule type" value="Genomic_DNA"/>
</dbReference>
<reference evidence="1" key="1">
    <citation type="submission" date="2018-10" db="EMBL/GenBank/DDBJ databases">
        <title>Hidden diversity of soil giant viruses.</title>
        <authorList>
            <person name="Schulz F."/>
            <person name="Alteio L."/>
            <person name="Goudeau D."/>
            <person name="Ryan E.M."/>
            <person name="Malmstrom R.R."/>
            <person name="Blanchard J."/>
            <person name="Woyke T."/>
        </authorList>
    </citation>
    <scope>NUCLEOTIDE SEQUENCE</scope>
    <source>
        <strain evidence="1">FNV1</strain>
    </source>
</reference>
<accession>A0A3G4ZWI3</accession>
<evidence type="ECO:0000313" key="1">
    <source>
        <dbReference type="EMBL" id="AYV79272.1"/>
    </source>
</evidence>
<name>A0A3G4ZWI3_9VIRU</name>